<organism evidence="6 12">
    <name type="scientific">Aeromonas caviae</name>
    <name type="common">Aeromonas punctata</name>
    <dbReference type="NCBI Taxonomy" id="648"/>
    <lineage>
        <taxon>Bacteria</taxon>
        <taxon>Pseudomonadati</taxon>
        <taxon>Pseudomonadota</taxon>
        <taxon>Gammaproteobacteria</taxon>
        <taxon>Aeromonadales</taxon>
        <taxon>Aeromonadaceae</taxon>
        <taxon>Aeromonas</taxon>
    </lineage>
</organism>
<name>A0A125Y1Q8_AERCA</name>
<dbReference type="EMBL" id="CP025706">
    <property type="protein sequence ID" value="AXB04306.1"/>
    <property type="molecule type" value="Genomic_DNA"/>
</dbReference>
<dbReference type="Pfam" id="PF09834">
    <property type="entry name" value="DUF2061"/>
    <property type="match status" value="2"/>
</dbReference>
<evidence type="ECO:0000313" key="9">
    <source>
        <dbReference type="EMBL" id="UZC86088.2"/>
    </source>
</evidence>
<evidence type="ECO:0000313" key="5">
    <source>
        <dbReference type="EMBL" id="GJA43280.1"/>
    </source>
</evidence>
<reference evidence="9" key="7">
    <citation type="submission" date="2023-04" db="EMBL/GenBank/DDBJ databases">
        <title>Whole Genome Sequence of Multi-drug resistant Aeromonas caviae as a gut pathogen in newborn.</title>
        <authorList>
            <person name="Jadhav S.V."/>
            <person name="Saroj S.D."/>
            <person name="Saha U.B."/>
            <person name="Sen S."/>
            <person name="Kher A."/>
        </authorList>
    </citation>
    <scope>NUCLEOTIDE SEQUENCE</scope>
    <source>
        <strain evidence="9">SVJ23</strain>
    </source>
</reference>
<dbReference type="Proteomes" id="UP000515756">
    <property type="component" value="Chromosome"/>
</dbReference>
<dbReference type="Proteomes" id="UP001160758">
    <property type="component" value="Unassembled WGS sequence"/>
</dbReference>
<dbReference type="Proteomes" id="UP000266778">
    <property type="component" value="Chromosome"/>
</dbReference>
<proteinExistence type="predicted"/>
<reference evidence="7 13" key="8">
    <citation type="submission" date="2023-12" db="EMBL/GenBank/DDBJ databases">
        <title>Characterization of antibiotic resistance in Aeromonas spp. in hospital effluent.</title>
        <authorList>
            <person name="Negoseki B.R.S."/>
            <person name="Krul D."/>
            <person name="Siqueira A.C."/>
            <person name="Almeida M."/>
            <person name="Mesa D."/>
            <person name="Conte D."/>
            <person name="Dalla-Costa L.M."/>
        </authorList>
    </citation>
    <scope>NUCLEOTIDE SEQUENCE [LARGE SCALE GENOMIC DNA]</scope>
    <source>
        <strain evidence="7 13">36v</strain>
    </source>
</reference>
<keyword evidence="13" id="KW-1185">Reference proteome</keyword>
<dbReference type="OrthoDB" id="9133582at2"/>
<reference evidence="4 11" key="2">
    <citation type="submission" date="2019-12" db="EMBL/GenBank/DDBJ databases">
        <title>complete genome sequences of Aeromonas caviae str. WP2-W18-ESBL-01 isolated from wastewater treatment plant effluent.</title>
        <authorList>
            <person name="Sekizuka T."/>
            <person name="Itokawa K."/>
            <person name="Yatsu K."/>
            <person name="Inamine Y."/>
            <person name="Kuroda M."/>
        </authorList>
    </citation>
    <scope>NUCLEOTIDE SEQUENCE [LARGE SCALE GENOMIC DNA]</scope>
    <source>
        <strain evidence="4 11">WP2-W18-ESBL-01</strain>
    </source>
</reference>
<keyword evidence="1" id="KW-0472">Membrane</keyword>
<sequence length="122" mass="13454">MKKTISFAILHFCVAFTVAYLLTGELLTASLIALIEPAVNTVAFYFHDLGWHKLKPEHSLQAKTSSFALVHFSVAFGVAYLLSGELLTGGVMALIEPAINTVVFFFHERLWRSRQTLALAGV</sequence>
<dbReference type="RefSeq" id="WP_010675518.1">
    <property type="nucleotide sequence ID" value="NZ_AP019195.1"/>
</dbReference>
<evidence type="ECO:0000313" key="12">
    <source>
        <dbReference type="Proteomes" id="UP001160758"/>
    </source>
</evidence>
<dbReference type="EMBL" id="BPNI01000147">
    <property type="protein sequence ID" value="GJA43280.1"/>
    <property type="molecule type" value="Genomic_DNA"/>
</dbReference>
<dbReference type="Proteomes" id="UP001218423">
    <property type="component" value="Chromosome"/>
</dbReference>
<feature type="transmembrane region" description="Helical" evidence="1">
    <location>
        <begin position="89"/>
        <end position="106"/>
    </location>
</feature>
<dbReference type="EMBL" id="JAOCFT010000001">
    <property type="protein sequence ID" value="MDH1896917.1"/>
    <property type="molecule type" value="Genomic_DNA"/>
</dbReference>
<evidence type="ECO:0000313" key="3">
    <source>
        <dbReference type="EMBL" id="AXB04306.1"/>
    </source>
</evidence>
<dbReference type="KEGG" id="acav:VI35_04025"/>
<accession>A0A125Y1Q8</accession>
<dbReference type="GeneID" id="48823668"/>
<evidence type="ECO:0000256" key="1">
    <source>
        <dbReference type="SAM" id="Phobius"/>
    </source>
</evidence>
<dbReference type="Proteomes" id="UP001304847">
    <property type="component" value="Unassembled WGS sequence"/>
</dbReference>
<dbReference type="Proteomes" id="UP000886939">
    <property type="component" value="Unassembled WGS sequence"/>
</dbReference>
<evidence type="ECO:0000313" key="4">
    <source>
        <dbReference type="EMBL" id="BBQ31844.1"/>
    </source>
</evidence>
<feature type="domain" description="DUF2061" evidence="2">
    <location>
        <begin position="62"/>
        <end position="111"/>
    </location>
</feature>
<evidence type="ECO:0000313" key="6">
    <source>
        <dbReference type="EMBL" id="MDH1896917.1"/>
    </source>
</evidence>
<keyword evidence="1" id="KW-0812">Transmembrane</keyword>
<dbReference type="EMBL" id="CP110176">
    <property type="protein sequence ID" value="UZC86088.2"/>
    <property type="molecule type" value="Genomic_DNA"/>
</dbReference>
<dbReference type="EMBL" id="AP021927">
    <property type="protein sequence ID" value="BBQ31844.1"/>
    <property type="molecule type" value="Genomic_DNA"/>
</dbReference>
<dbReference type="EMBL" id="CP120942">
    <property type="protein sequence ID" value="WFF98741.1"/>
    <property type="molecule type" value="Genomic_DNA"/>
</dbReference>
<dbReference type="EMBL" id="CP065937">
    <property type="protein sequence ID" value="QQA59436.1"/>
    <property type="molecule type" value="Genomic_DNA"/>
</dbReference>
<dbReference type="InterPro" id="IPR018638">
    <property type="entry name" value="DUF2061_membrane"/>
</dbReference>
<evidence type="ECO:0000259" key="2">
    <source>
        <dbReference type="Pfam" id="PF09834"/>
    </source>
</evidence>
<dbReference type="AlphaFoldDB" id="A0A125Y1Q8"/>
<evidence type="ECO:0000313" key="7">
    <source>
        <dbReference type="EMBL" id="MEA9437086.1"/>
    </source>
</evidence>
<evidence type="ECO:0000313" key="10">
    <source>
        <dbReference type="EMBL" id="WFF98741.1"/>
    </source>
</evidence>
<reference evidence="3" key="1">
    <citation type="journal article" date="2019" name="J Environ">
        <title>Genetic characterization and potential molecular dissemination mechanism of tet (31) gene in Aeromonas caviae from an oxytetracycline wastewater treatment system.</title>
        <authorList>
            <person name="Shi Y."/>
            <person name="Tian Z."/>
            <person name="Leclercq S.O."/>
            <person name="Zhang H."/>
            <person name="Yang M."/>
            <person name="Zhang Y."/>
        </authorList>
    </citation>
    <scope>NUCLEOTIDE SEQUENCE</scope>
    <source>
        <strain evidence="3">T25-39</strain>
    </source>
</reference>
<feature type="domain" description="DUF2061" evidence="2">
    <location>
        <begin position="1"/>
        <end position="51"/>
    </location>
</feature>
<reference evidence="8" key="3">
    <citation type="submission" date="2020-12" db="EMBL/GenBank/DDBJ databases">
        <title>GES Beta-lactamases isolated from hospital effluents in Brazil.</title>
        <authorList>
            <person name="Conte D."/>
            <person name="Mesa D."/>
            <person name="Palmeiro J.K."/>
            <person name="Dalla-Costa L.M."/>
        </authorList>
    </citation>
    <scope>NUCLEOTIDE SEQUENCE [LARGE SCALE GENOMIC DNA]</scope>
    <source>
        <strain evidence="8">Aero21</strain>
    </source>
</reference>
<evidence type="ECO:0000313" key="13">
    <source>
        <dbReference type="Proteomes" id="UP001304847"/>
    </source>
</evidence>
<reference evidence="5" key="4">
    <citation type="submission" date="2021-07" db="EMBL/GenBank/DDBJ databases">
        <title>Draft genome sequence of carbapenem-resistant Aeromonas spp. in Japan.</title>
        <authorList>
            <person name="Maehana S."/>
            <person name="Suzuki M."/>
            <person name="Kitasato H."/>
        </authorList>
    </citation>
    <scope>NUCLEOTIDE SEQUENCE</scope>
    <source>
        <strain evidence="5">KAM343</strain>
    </source>
</reference>
<dbReference type="EMBL" id="JAYGOJ010000084">
    <property type="protein sequence ID" value="MEA9437086.1"/>
    <property type="molecule type" value="Genomic_DNA"/>
</dbReference>
<protein>
    <submittedName>
        <fullName evidence="6">DUF2061 domain-containing protein</fullName>
    </submittedName>
    <submittedName>
        <fullName evidence="4">Membrane protein</fullName>
    </submittedName>
</protein>
<dbReference type="Proteomes" id="UP001163285">
    <property type="component" value="Chromosome"/>
</dbReference>
<keyword evidence="1" id="KW-1133">Transmembrane helix</keyword>
<reference evidence="10" key="6">
    <citation type="submission" date="2023-03" db="EMBL/GenBank/DDBJ databases">
        <title>Aeromonas caviae strain AC1520.</title>
        <authorList>
            <person name="Xie T."/>
            <person name="Zhang Q."/>
            <person name="Deng J."/>
            <person name="Li X."/>
        </authorList>
    </citation>
    <scope>NUCLEOTIDE SEQUENCE</scope>
    <source>
        <strain evidence="10">AC1520</strain>
    </source>
</reference>
<evidence type="ECO:0000313" key="11">
    <source>
        <dbReference type="Proteomes" id="UP000515756"/>
    </source>
</evidence>
<reference evidence="6" key="5">
    <citation type="submission" date="2022-09" db="EMBL/GenBank/DDBJ databases">
        <title>Intensive care unit water sources are persistently colonized with multi-drug resistant bacteria and are the site of extensive horizontal gene transfer of antibiotic resistance genes.</title>
        <authorList>
            <person name="Diorio-Toth L."/>
        </authorList>
    </citation>
    <scope>NUCLEOTIDE SEQUENCE</scope>
    <source>
        <strain evidence="6">GD03796</strain>
    </source>
</reference>
<evidence type="ECO:0000313" key="8">
    <source>
        <dbReference type="EMBL" id="QQA59436.1"/>
    </source>
</evidence>
<gene>
    <name evidence="3" type="ORF">C1C91_04065</name>
    <name evidence="8" type="ORF">JC965_14170</name>
    <name evidence="5" type="ORF">KAM343_40760</name>
    <name evidence="6" type="ORF">N5I07_04805</name>
    <name evidence="9" type="ORF">OJY61_20045</name>
    <name evidence="10" type="ORF">P5S46_03830</name>
    <name evidence="7" type="ORF">VCX44_15035</name>
    <name evidence="4" type="ORF">WP2W18E01_34260</name>
</gene>